<accession>A0A4C1Y689</accession>
<reference evidence="3 4" key="1">
    <citation type="journal article" date="2019" name="Commun. Biol.">
        <title>The bagworm genome reveals a unique fibroin gene that provides high tensile strength.</title>
        <authorList>
            <person name="Kono N."/>
            <person name="Nakamura H."/>
            <person name="Ohtoshi R."/>
            <person name="Tomita M."/>
            <person name="Numata K."/>
            <person name="Arakawa K."/>
        </authorList>
    </citation>
    <scope>NUCLEOTIDE SEQUENCE [LARGE SCALE GENOMIC DNA]</scope>
</reference>
<evidence type="ECO:0000313" key="4">
    <source>
        <dbReference type="Proteomes" id="UP000299102"/>
    </source>
</evidence>
<sequence length="183" mass="20415">MTSVTMQNVKSSVGVVMVVDGYTGTSHHKDSELRVEERWRRLWWRWSWWGERQWRAWGGAGAGAATSAKRSPSPPGHAGACAASAAASPRRTRARIARTDMFNMKLKERLALATSVALVLFTLLLVADLQLEGGIAGRRVPLHGRVHLGDEVDRGRSAYIDFRKRFLQKRSALIHISKNQISN</sequence>
<evidence type="ECO:0000256" key="1">
    <source>
        <dbReference type="SAM" id="MobiDB-lite"/>
    </source>
</evidence>
<feature type="transmembrane region" description="Helical" evidence="2">
    <location>
        <begin position="110"/>
        <end position="131"/>
    </location>
</feature>
<dbReference type="EMBL" id="BGZK01001108">
    <property type="protein sequence ID" value="GBP71428.1"/>
    <property type="molecule type" value="Genomic_DNA"/>
</dbReference>
<feature type="region of interest" description="Disordered" evidence="1">
    <location>
        <begin position="63"/>
        <end position="86"/>
    </location>
</feature>
<protein>
    <submittedName>
        <fullName evidence="3">Uncharacterized protein</fullName>
    </submittedName>
</protein>
<comment type="caution">
    <text evidence="3">The sequence shown here is derived from an EMBL/GenBank/DDBJ whole genome shotgun (WGS) entry which is preliminary data.</text>
</comment>
<dbReference type="AlphaFoldDB" id="A0A4C1Y689"/>
<keyword evidence="2" id="KW-0812">Transmembrane</keyword>
<dbReference type="OrthoDB" id="8583677at2759"/>
<keyword evidence="2" id="KW-1133">Transmembrane helix</keyword>
<proteinExistence type="predicted"/>
<keyword evidence="4" id="KW-1185">Reference proteome</keyword>
<evidence type="ECO:0000313" key="3">
    <source>
        <dbReference type="EMBL" id="GBP71428.1"/>
    </source>
</evidence>
<keyword evidence="2" id="KW-0472">Membrane</keyword>
<name>A0A4C1Y689_EUMVA</name>
<organism evidence="3 4">
    <name type="scientific">Eumeta variegata</name>
    <name type="common">Bagworm moth</name>
    <name type="synonym">Eumeta japonica</name>
    <dbReference type="NCBI Taxonomy" id="151549"/>
    <lineage>
        <taxon>Eukaryota</taxon>
        <taxon>Metazoa</taxon>
        <taxon>Ecdysozoa</taxon>
        <taxon>Arthropoda</taxon>
        <taxon>Hexapoda</taxon>
        <taxon>Insecta</taxon>
        <taxon>Pterygota</taxon>
        <taxon>Neoptera</taxon>
        <taxon>Endopterygota</taxon>
        <taxon>Lepidoptera</taxon>
        <taxon>Glossata</taxon>
        <taxon>Ditrysia</taxon>
        <taxon>Tineoidea</taxon>
        <taxon>Psychidae</taxon>
        <taxon>Oiketicinae</taxon>
        <taxon>Eumeta</taxon>
    </lineage>
</organism>
<dbReference type="Proteomes" id="UP000299102">
    <property type="component" value="Unassembled WGS sequence"/>
</dbReference>
<evidence type="ECO:0000256" key="2">
    <source>
        <dbReference type="SAM" id="Phobius"/>
    </source>
</evidence>
<gene>
    <name evidence="3" type="ORF">EVAR_88586_1</name>
</gene>
<dbReference type="STRING" id="151549.A0A4C1Y689"/>
<feature type="compositionally biased region" description="Low complexity" evidence="1">
    <location>
        <begin position="76"/>
        <end position="86"/>
    </location>
</feature>